<proteinExistence type="predicted"/>
<evidence type="ECO:0000313" key="1">
    <source>
        <dbReference type="EMBL" id="CDW49484.1"/>
    </source>
</evidence>
<reference evidence="1" key="1">
    <citation type="submission" date="2014-05" db="EMBL/GenBank/DDBJ databases">
        <authorList>
            <person name="Chronopoulou M."/>
        </authorList>
    </citation>
    <scope>NUCLEOTIDE SEQUENCE</scope>
    <source>
        <tissue evidence="1">Whole organism</tissue>
    </source>
</reference>
<sequence>MNIESFVTWISAYAKDGGCINSY</sequence>
<protein>
    <submittedName>
        <fullName evidence="1">Serine proteinase stubblelike [Metaseiulus occidentalis]</fullName>
    </submittedName>
</protein>
<dbReference type="EMBL" id="HACA01032123">
    <property type="protein sequence ID" value="CDW49484.1"/>
    <property type="molecule type" value="Transcribed_RNA"/>
</dbReference>
<accession>A0A0K2VG90</accession>
<organism evidence="1">
    <name type="scientific">Lepeophtheirus salmonis</name>
    <name type="common">Salmon louse</name>
    <name type="synonym">Caligus salmonis</name>
    <dbReference type="NCBI Taxonomy" id="72036"/>
    <lineage>
        <taxon>Eukaryota</taxon>
        <taxon>Metazoa</taxon>
        <taxon>Ecdysozoa</taxon>
        <taxon>Arthropoda</taxon>
        <taxon>Crustacea</taxon>
        <taxon>Multicrustacea</taxon>
        <taxon>Hexanauplia</taxon>
        <taxon>Copepoda</taxon>
        <taxon>Siphonostomatoida</taxon>
        <taxon>Caligidae</taxon>
        <taxon>Lepeophtheirus</taxon>
    </lineage>
</organism>
<dbReference type="AlphaFoldDB" id="A0A0K2VG90"/>
<name>A0A0K2VG90_LEPSM</name>